<accession>A0A917BFI0</accession>
<gene>
    <name evidence="2" type="ORF">GCM10011519_09860</name>
</gene>
<comment type="caution">
    <text evidence="2">The sequence shown here is derived from an EMBL/GenBank/DDBJ whole genome shotgun (WGS) entry which is preliminary data.</text>
</comment>
<dbReference type="SUPFAM" id="SSF54427">
    <property type="entry name" value="NTF2-like"/>
    <property type="match status" value="1"/>
</dbReference>
<organism evidence="2 3">
    <name type="scientific">Marmoricola endophyticus</name>
    <dbReference type="NCBI Taxonomy" id="2040280"/>
    <lineage>
        <taxon>Bacteria</taxon>
        <taxon>Bacillati</taxon>
        <taxon>Actinomycetota</taxon>
        <taxon>Actinomycetes</taxon>
        <taxon>Propionibacteriales</taxon>
        <taxon>Nocardioidaceae</taxon>
        <taxon>Marmoricola</taxon>
    </lineage>
</organism>
<name>A0A917BFI0_9ACTN</name>
<dbReference type="RefSeq" id="WP_188778762.1">
    <property type="nucleotide sequence ID" value="NZ_BMKQ01000001.1"/>
</dbReference>
<dbReference type="InterPro" id="IPR032710">
    <property type="entry name" value="NTF2-like_dom_sf"/>
</dbReference>
<dbReference type="Gene3D" id="3.10.450.50">
    <property type="match status" value="1"/>
</dbReference>
<keyword evidence="3" id="KW-1185">Reference proteome</keyword>
<feature type="domain" description="SnoaL-like" evidence="1">
    <location>
        <begin position="25"/>
        <end position="121"/>
    </location>
</feature>
<dbReference type="AlphaFoldDB" id="A0A917BFI0"/>
<sequence length="128" mass="13846">MPENARRDVTVQVDPDCDEPRAGIVRDWLVALAYGDLDASCAPLADDVVFETSGGETLHGVAEVRPAIEQMARLRVTHLHLRHLLGQGDVVAAEGVRRSDEGRAQFAAFVTFVPGDGTIARVVAMRQV</sequence>
<dbReference type="Proteomes" id="UP000649179">
    <property type="component" value="Unassembled WGS sequence"/>
</dbReference>
<dbReference type="EMBL" id="BMKQ01000001">
    <property type="protein sequence ID" value="GGF38302.1"/>
    <property type="molecule type" value="Genomic_DNA"/>
</dbReference>
<reference evidence="2" key="1">
    <citation type="journal article" date="2014" name="Int. J. Syst. Evol. Microbiol.">
        <title>Complete genome sequence of Corynebacterium casei LMG S-19264T (=DSM 44701T), isolated from a smear-ripened cheese.</title>
        <authorList>
            <consortium name="US DOE Joint Genome Institute (JGI-PGF)"/>
            <person name="Walter F."/>
            <person name="Albersmeier A."/>
            <person name="Kalinowski J."/>
            <person name="Ruckert C."/>
        </authorList>
    </citation>
    <scope>NUCLEOTIDE SEQUENCE</scope>
    <source>
        <strain evidence="2">CGMCC 1.16067</strain>
    </source>
</reference>
<dbReference type="Pfam" id="PF12680">
    <property type="entry name" value="SnoaL_2"/>
    <property type="match status" value="1"/>
</dbReference>
<evidence type="ECO:0000313" key="3">
    <source>
        <dbReference type="Proteomes" id="UP000649179"/>
    </source>
</evidence>
<protein>
    <recommendedName>
        <fullName evidence="1">SnoaL-like domain-containing protein</fullName>
    </recommendedName>
</protein>
<evidence type="ECO:0000259" key="1">
    <source>
        <dbReference type="Pfam" id="PF12680"/>
    </source>
</evidence>
<dbReference type="InterPro" id="IPR037401">
    <property type="entry name" value="SnoaL-like"/>
</dbReference>
<proteinExistence type="predicted"/>
<evidence type="ECO:0000313" key="2">
    <source>
        <dbReference type="EMBL" id="GGF38302.1"/>
    </source>
</evidence>
<reference evidence="2" key="2">
    <citation type="submission" date="2020-09" db="EMBL/GenBank/DDBJ databases">
        <authorList>
            <person name="Sun Q."/>
            <person name="Zhou Y."/>
        </authorList>
    </citation>
    <scope>NUCLEOTIDE SEQUENCE</scope>
    <source>
        <strain evidence="2">CGMCC 1.16067</strain>
    </source>
</reference>